<dbReference type="UniPathway" id="UPA00124"/>
<dbReference type="NCBIfam" id="TIGR01214">
    <property type="entry name" value="rmlD"/>
    <property type="match status" value="1"/>
</dbReference>
<comment type="similarity">
    <text evidence="2 6">Belongs to the dTDP-4-dehydrorhamnose reductase family.</text>
</comment>
<evidence type="ECO:0000259" key="7">
    <source>
        <dbReference type="Pfam" id="PF04321"/>
    </source>
</evidence>
<accession>A0A6J4KH66</accession>
<reference evidence="8" key="1">
    <citation type="submission" date="2020-02" db="EMBL/GenBank/DDBJ databases">
        <authorList>
            <person name="Meier V. D."/>
        </authorList>
    </citation>
    <scope>NUCLEOTIDE SEQUENCE</scope>
    <source>
        <strain evidence="8">AVDCRST_MAG11</strain>
    </source>
</reference>
<dbReference type="Gene3D" id="3.90.25.10">
    <property type="entry name" value="UDP-galactose 4-epimerase, domain 1"/>
    <property type="match status" value="1"/>
</dbReference>
<dbReference type="InterPro" id="IPR005913">
    <property type="entry name" value="dTDP_dehydrorham_reduct"/>
</dbReference>
<dbReference type="SUPFAM" id="SSF51735">
    <property type="entry name" value="NAD(P)-binding Rossmann-fold domains"/>
    <property type="match status" value="1"/>
</dbReference>
<evidence type="ECO:0000256" key="6">
    <source>
        <dbReference type="RuleBase" id="RU364082"/>
    </source>
</evidence>
<comment type="catalytic activity">
    <reaction evidence="5">
        <text>dTDP-beta-L-rhamnose + NADP(+) = dTDP-4-dehydro-beta-L-rhamnose + NADPH + H(+)</text>
        <dbReference type="Rhea" id="RHEA:21796"/>
        <dbReference type="ChEBI" id="CHEBI:15378"/>
        <dbReference type="ChEBI" id="CHEBI:57510"/>
        <dbReference type="ChEBI" id="CHEBI:57783"/>
        <dbReference type="ChEBI" id="CHEBI:58349"/>
        <dbReference type="ChEBI" id="CHEBI:62830"/>
        <dbReference type="EC" id="1.1.1.133"/>
    </reaction>
</comment>
<comment type="pathway">
    <text evidence="1 6">Carbohydrate biosynthesis; dTDP-L-rhamnose biosynthesis.</text>
</comment>
<sequence length="305" mass="31300">MSAAGSGGRYLLFGAGGQLGVELARAIAPLGAVRALARRDVDVGDAAAVRAAVRAARPTVVLNAAAYTAVDAAESDAERCALVNAVAPGTIAAAAEEVGAAVVHFSTDYVFDGAARTPYRETDPTHPLGVYGATKLAGEAAVAAASTAHLTFRLGWLYATHGRNFLRTMLRLARERDELRVVSDQVGAPTWARPVAAATAQLLAVAARAPGGATGAVRGWSGVYHLTAGGETSWHGFAEAILAADPGRGAHRCRAVRAIGSDEYPSAARRPSYSVLDSGRAASALGLRLPDWRRQLALALAEGGG</sequence>
<evidence type="ECO:0000256" key="5">
    <source>
        <dbReference type="ARBA" id="ARBA00048200"/>
    </source>
</evidence>
<dbReference type="GO" id="GO:0008831">
    <property type="term" value="F:dTDP-4-dehydrorhamnose reductase activity"/>
    <property type="evidence" value="ECO:0007669"/>
    <property type="project" value="UniProtKB-EC"/>
</dbReference>
<dbReference type="PANTHER" id="PTHR10491">
    <property type="entry name" value="DTDP-4-DEHYDRORHAMNOSE REDUCTASE"/>
    <property type="match status" value="1"/>
</dbReference>
<dbReference type="EMBL" id="CADCTU010000245">
    <property type="protein sequence ID" value="CAA9304569.1"/>
    <property type="molecule type" value="Genomic_DNA"/>
</dbReference>
<keyword evidence="6" id="KW-0521">NADP</keyword>
<feature type="domain" description="RmlD-like substrate binding" evidence="7">
    <location>
        <begin position="10"/>
        <end position="302"/>
    </location>
</feature>
<comment type="function">
    <text evidence="6">Catalyzes the reduction of dTDP-6-deoxy-L-lyxo-4-hexulose to yield dTDP-L-rhamnose.</text>
</comment>
<dbReference type="AlphaFoldDB" id="A0A6J4KH66"/>
<evidence type="ECO:0000256" key="1">
    <source>
        <dbReference type="ARBA" id="ARBA00004781"/>
    </source>
</evidence>
<dbReference type="InterPro" id="IPR029903">
    <property type="entry name" value="RmlD-like-bd"/>
</dbReference>
<keyword evidence="6 8" id="KW-0560">Oxidoreductase</keyword>
<dbReference type="Gene3D" id="3.40.50.720">
    <property type="entry name" value="NAD(P)-binding Rossmann-like Domain"/>
    <property type="match status" value="1"/>
</dbReference>
<dbReference type="InterPro" id="IPR036291">
    <property type="entry name" value="NAD(P)-bd_dom_sf"/>
</dbReference>
<dbReference type="GO" id="GO:0019305">
    <property type="term" value="P:dTDP-rhamnose biosynthetic process"/>
    <property type="evidence" value="ECO:0007669"/>
    <property type="project" value="UniProtKB-UniPathway"/>
</dbReference>
<dbReference type="CDD" id="cd05254">
    <property type="entry name" value="dTDP_HR_like_SDR_e"/>
    <property type="match status" value="1"/>
</dbReference>
<protein>
    <recommendedName>
        <fullName evidence="4 6">dTDP-4-dehydrorhamnose reductase</fullName>
        <ecNumber evidence="3 6">1.1.1.133</ecNumber>
    </recommendedName>
</protein>
<gene>
    <name evidence="8" type="ORF">AVDCRST_MAG11-1073</name>
</gene>
<evidence type="ECO:0000313" key="8">
    <source>
        <dbReference type="EMBL" id="CAA9304569.1"/>
    </source>
</evidence>
<evidence type="ECO:0000256" key="4">
    <source>
        <dbReference type="ARBA" id="ARBA00017099"/>
    </source>
</evidence>
<dbReference type="EC" id="1.1.1.133" evidence="3 6"/>
<name>A0A6J4KH66_9BACT</name>
<dbReference type="GO" id="GO:0005829">
    <property type="term" value="C:cytosol"/>
    <property type="evidence" value="ECO:0007669"/>
    <property type="project" value="TreeGrafter"/>
</dbReference>
<proteinExistence type="inferred from homology"/>
<organism evidence="8">
    <name type="scientific">uncultured Gemmatimonadaceae bacterium</name>
    <dbReference type="NCBI Taxonomy" id="246130"/>
    <lineage>
        <taxon>Bacteria</taxon>
        <taxon>Pseudomonadati</taxon>
        <taxon>Gemmatimonadota</taxon>
        <taxon>Gemmatimonadia</taxon>
        <taxon>Gemmatimonadales</taxon>
        <taxon>Gemmatimonadaceae</taxon>
        <taxon>environmental samples</taxon>
    </lineage>
</organism>
<dbReference type="PANTHER" id="PTHR10491:SF4">
    <property type="entry name" value="METHIONINE ADENOSYLTRANSFERASE 2 SUBUNIT BETA"/>
    <property type="match status" value="1"/>
</dbReference>
<dbReference type="Pfam" id="PF04321">
    <property type="entry name" value="RmlD_sub_bind"/>
    <property type="match status" value="1"/>
</dbReference>
<evidence type="ECO:0000256" key="2">
    <source>
        <dbReference type="ARBA" id="ARBA00010944"/>
    </source>
</evidence>
<evidence type="ECO:0000256" key="3">
    <source>
        <dbReference type="ARBA" id="ARBA00012929"/>
    </source>
</evidence>